<dbReference type="Gene3D" id="3.40.50.150">
    <property type="entry name" value="Vaccinia Virus protein VP39"/>
    <property type="match status" value="1"/>
</dbReference>
<dbReference type="SUPFAM" id="SSF53335">
    <property type="entry name" value="S-adenosyl-L-methionine-dependent methyltransferases"/>
    <property type="match status" value="1"/>
</dbReference>
<dbReference type="SUPFAM" id="SSF46785">
    <property type="entry name" value="Winged helix' DNA-binding domain"/>
    <property type="match status" value="1"/>
</dbReference>
<protein>
    <submittedName>
        <fullName evidence="6">S-adenosyl-L-methionine-dependent methyltransferase</fullName>
    </submittedName>
</protein>
<dbReference type="InterPro" id="IPR012967">
    <property type="entry name" value="COMT_dimerisation"/>
</dbReference>
<evidence type="ECO:0000256" key="3">
    <source>
        <dbReference type="ARBA" id="ARBA00022691"/>
    </source>
</evidence>
<dbReference type="Proteomes" id="UP001610446">
    <property type="component" value="Unassembled WGS sequence"/>
</dbReference>
<name>A0ABR4K757_9EURO</name>
<dbReference type="GO" id="GO:0032259">
    <property type="term" value="P:methylation"/>
    <property type="evidence" value="ECO:0007669"/>
    <property type="project" value="UniProtKB-KW"/>
</dbReference>
<evidence type="ECO:0000313" key="7">
    <source>
        <dbReference type="Proteomes" id="UP001610446"/>
    </source>
</evidence>
<proteinExistence type="predicted"/>
<dbReference type="InterPro" id="IPR016461">
    <property type="entry name" value="COMT-like"/>
</dbReference>
<comment type="caution">
    <text evidence="6">The sequence shown here is derived from an EMBL/GenBank/DDBJ whole genome shotgun (WGS) entry which is preliminary data.</text>
</comment>
<keyword evidence="1 6" id="KW-0489">Methyltransferase</keyword>
<dbReference type="InterPro" id="IPR036390">
    <property type="entry name" value="WH_DNA-bd_sf"/>
</dbReference>
<evidence type="ECO:0000256" key="1">
    <source>
        <dbReference type="ARBA" id="ARBA00022603"/>
    </source>
</evidence>
<dbReference type="InterPro" id="IPR036388">
    <property type="entry name" value="WH-like_DNA-bd_sf"/>
</dbReference>
<organism evidence="6 7">
    <name type="scientific">Aspergillus pseudoustus</name>
    <dbReference type="NCBI Taxonomy" id="1810923"/>
    <lineage>
        <taxon>Eukaryota</taxon>
        <taxon>Fungi</taxon>
        <taxon>Dikarya</taxon>
        <taxon>Ascomycota</taxon>
        <taxon>Pezizomycotina</taxon>
        <taxon>Eurotiomycetes</taxon>
        <taxon>Eurotiomycetidae</taxon>
        <taxon>Eurotiales</taxon>
        <taxon>Aspergillaceae</taxon>
        <taxon>Aspergillus</taxon>
        <taxon>Aspergillus subgen. Nidulantes</taxon>
    </lineage>
</organism>
<keyword evidence="7" id="KW-1185">Reference proteome</keyword>
<dbReference type="Pfam" id="PF00891">
    <property type="entry name" value="Methyltransf_2"/>
    <property type="match status" value="1"/>
</dbReference>
<dbReference type="PANTHER" id="PTHR43712:SF1">
    <property type="entry name" value="HYPOTHETICAL O-METHYLTRANSFERASE (EUROFUNG)-RELATED"/>
    <property type="match status" value="1"/>
</dbReference>
<dbReference type="InterPro" id="IPR029063">
    <property type="entry name" value="SAM-dependent_MTases_sf"/>
</dbReference>
<evidence type="ECO:0000256" key="2">
    <source>
        <dbReference type="ARBA" id="ARBA00022679"/>
    </source>
</evidence>
<dbReference type="PIRSF" id="PIRSF005739">
    <property type="entry name" value="O-mtase"/>
    <property type="match status" value="1"/>
</dbReference>
<feature type="domain" description="O-methyltransferase dimerisation" evidence="5">
    <location>
        <begin position="51"/>
        <end position="127"/>
    </location>
</feature>
<dbReference type="EMBL" id="JBFXLU010000055">
    <property type="protein sequence ID" value="KAL2847559.1"/>
    <property type="molecule type" value="Genomic_DNA"/>
</dbReference>
<dbReference type="Gene3D" id="1.10.10.10">
    <property type="entry name" value="Winged helix-like DNA-binding domain superfamily/Winged helix DNA-binding domain"/>
    <property type="match status" value="1"/>
</dbReference>
<reference evidence="6 7" key="1">
    <citation type="submission" date="2024-07" db="EMBL/GenBank/DDBJ databases">
        <title>Section-level genome sequencing and comparative genomics of Aspergillus sections Usti and Cavernicolus.</title>
        <authorList>
            <consortium name="Lawrence Berkeley National Laboratory"/>
            <person name="Nybo J.L."/>
            <person name="Vesth T.C."/>
            <person name="Theobald S."/>
            <person name="Frisvad J.C."/>
            <person name="Larsen T.O."/>
            <person name="Kjaerboelling I."/>
            <person name="Rothschild-Mancinelli K."/>
            <person name="Lyhne E.K."/>
            <person name="Kogle M.E."/>
            <person name="Barry K."/>
            <person name="Clum A."/>
            <person name="Na H."/>
            <person name="Ledsgaard L."/>
            <person name="Lin J."/>
            <person name="Lipzen A."/>
            <person name="Kuo A."/>
            <person name="Riley R."/>
            <person name="Mondo S."/>
            <person name="Labutti K."/>
            <person name="Haridas S."/>
            <person name="Pangalinan J."/>
            <person name="Salamov A.A."/>
            <person name="Simmons B.A."/>
            <person name="Magnuson J.K."/>
            <person name="Chen J."/>
            <person name="Drula E."/>
            <person name="Henrissat B."/>
            <person name="Wiebenga A."/>
            <person name="Lubbers R.J."/>
            <person name="Gomes A.C."/>
            <person name="Makela M.R."/>
            <person name="Stajich J."/>
            <person name="Grigoriev I.V."/>
            <person name="Mortensen U.H."/>
            <person name="De Vries R.P."/>
            <person name="Baker S.E."/>
            <person name="Andersen M.R."/>
        </authorList>
    </citation>
    <scope>NUCLEOTIDE SEQUENCE [LARGE SCALE GENOMIC DNA]</scope>
    <source>
        <strain evidence="6 7">CBS 123904</strain>
    </source>
</reference>
<accession>A0ABR4K757</accession>
<dbReference type="PANTHER" id="PTHR43712">
    <property type="entry name" value="PUTATIVE (AFU_ORTHOLOGUE AFUA_4G14580)-RELATED"/>
    <property type="match status" value="1"/>
</dbReference>
<sequence>MASTSNGLDEVTAAIAELSTIDASDPASRNEIVENCQLILDTLQDPLTVVMETLSSIVKFPCLAVINRLEIFKRLTSGPLTASELAAQCNADRWLIVRLMRAATAWGLVKELGPETYQATTVTYVFAAPPCAAGLRVGEKIHKILDSLPAYLEETDYRNPASASNGIFQYAFGTDQESFDFFAADKEYTKDFNTFMTVQRTRGQQWTEQFNVASRILDGVTIDRTVPLVVDVAGGVGQDLTLIKNAFQHATPTAGQLVLQELPHVIDNVPAELHDPDFEYVKHNFLTPQPVKGARIYALKHILHNWPDERALEILRNLAAALTPGYSKLWILDSVVPDTGADKKVVALDIAMLGFHGAQERNREQWDTLLAAAGFKVVDLSVLSDGFGLIEAELAA</sequence>
<feature type="domain" description="O-methyltransferase C-terminal" evidence="4">
    <location>
        <begin position="166"/>
        <end position="376"/>
    </location>
</feature>
<dbReference type="GO" id="GO:0008168">
    <property type="term" value="F:methyltransferase activity"/>
    <property type="evidence" value="ECO:0007669"/>
    <property type="project" value="UniProtKB-KW"/>
</dbReference>
<evidence type="ECO:0000313" key="6">
    <source>
        <dbReference type="EMBL" id="KAL2847559.1"/>
    </source>
</evidence>
<evidence type="ECO:0000259" key="4">
    <source>
        <dbReference type="Pfam" id="PF00891"/>
    </source>
</evidence>
<keyword evidence="3" id="KW-0949">S-adenosyl-L-methionine</keyword>
<dbReference type="PROSITE" id="PS51683">
    <property type="entry name" value="SAM_OMT_II"/>
    <property type="match status" value="1"/>
</dbReference>
<evidence type="ECO:0000259" key="5">
    <source>
        <dbReference type="Pfam" id="PF08100"/>
    </source>
</evidence>
<dbReference type="InterPro" id="IPR001077">
    <property type="entry name" value="COMT_C"/>
</dbReference>
<gene>
    <name evidence="6" type="ORF">BJY01DRAFT_262982</name>
</gene>
<keyword evidence="2" id="KW-0808">Transferase</keyword>
<dbReference type="Pfam" id="PF08100">
    <property type="entry name" value="Dimerisation"/>
    <property type="match status" value="1"/>
</dbReference>